<dbReference type="AlphaFoldDB" id="B9XJH6"/>
<keyword evidence="1" id="KW-1133">Transmembrane helix</keyword>
<dbReference type="Gene3D" id="2.60.40.1180">
    <property type="entry name" value="Golgi alpha-mannosidase II"/>
    <property type="match status" value="1"/>
</dbReference>
<name>B9XJH6_PEDPL</name>
<dbReference type="InterPro" id="IPR013780">
    <property type="entry name" value="Glyco_hydro_b"/>
</dbReference>
<dbReference type="Proteomes" id="UP000003688">
    <property type="component" value="Unassembled WGS sequence"/>
</dbReference>
<comment type="caution">
    <text evidence="2">The sequence shown here is derived from an EMBL/GenBank/DDBJ whole genome shotgun (WGS) entry which is preliminary data.</text>
</comment>
<gene>
    <name evidence="2" type="ORF">Cflav_PD3096</name>
</gene>
<evidence type="ECO:0000256" key="1">
    <source>
        <dbReference type="SAM" id="Phobius"/>
    </source>
</evidence>
<evidence type="ECO:0000313" key="2">
    <source>
        <dbReference type="EMBL" id="EEF60037.1"/>
    </source>
</evidence>
<sequence>MQRHNLANPRKYCVKSRGEPASASIRRNLAPFERPYPKNSMKYFHRKAASFFNIAVLVFASTLVFSQKSHAQFFDFVRAIPQNDSTGAPLAGGNTTFADGSAFVPDTDVARSSKWAWRSSQGIGGILSSLGPTSSTPPSNTKELVTTVSGLKPNTPYTVKVLYWESSNWGVRAGLTYANGTRTNAWFDTNSTAVVSADLLPWKTLPSIWSESGRTLYAGSLGTATANANGQVKVFVHDLPSADSNTRTWYQGVAIAEVIAAAPHVVDTASAGTHFSRGVHAQALADITIDRGEYWVGIPKALEVARGAAIRGVATGIAAELYDWRVRNGQARPPTLQFLRYSRDFDAELFMGVNMRGFVQPNPAGGFLYYDTNATSLATAAADWVRYVNHIVPTYRQGDSITNSRDAAILNSLTWSSTVPGDSFDTLLNSAEPAVPQVKYWEIGNEPTVGTTAYNVSNSYTLTATIYYPRYKAITQAMKAENPNVKVGPTIIDGSREGSQLTSIASDLSCPIDFVAYHPYERMGQLTDPTQLTRYLGSVWSRQSQFLNGIKQVLSDNGRDPSATEYAATEVNVSYWDTNDTEKEARMAHALGTVETVFTHARLGLVASHYWIWPAHRYDGTEYPSFKAFQNLRDHMGDTLVSTYAFQDIRLYITRDSRTGELAVWILNFSNDQDSTVQLKLQNLPTVQSATLLRLQDVTAKTTLFSSNLASDMPGGPSAHVDWTSTDMTGQNVSDMSLNLPAATISLLVIEPGVGSLKPTFVDQTGEKHFGVTFEGLPHASDVRYNLWSSDDLVTWEVVGEAEPGEVSITDNRPANASTHRFYRVEAVNQ</sequence>
<keyword evidence="3" id="KW-1185">Reference proteome</keyword>
<evidence type="ECO:0000313" key="3">
    <source>
        <dbReference type="Proteomes" id="UP000003688"/>
    </source>
</evidence>
<dbReference type="EMBL" id="ABOX02000021">
    <property type="protein sequence ID" value="EEF60037.1"/>
    <property type="molecule type" value="Genomic_DNA"/>
</dbReference>
<feature type="transmembrane region" description="Helical" evidence="1">
    <location>
        <begin position="48"/>
        <end position="66"/>
    </location>
</feature>
<dbReference type="Gene3D" id="3.20.20.80">
    <property type="entry name" value="Glycosidases"/>
    <property type="match status" value="1"/>
</dbReference>
<dbReference type="SUPFAM" id="SSF51445">
    <property type="entry name" value="(Trans)glycosidases"/>
    <property type="match status" value="1"/>
</dbReference>
<dbReference type="InterPro" id="IPR017853">
    <property type="entry name" value="GH"/>
</dbReference>
<organism evidence="2 3">
    <name type="scientific">Pedosphaera parvula (strain Ellin514)</name>
    <dbReference type="NCBI Taxonomy" id="320771"/>
    <lineage>
        <taxon>Bacteria</taxon>
        <taxon>Pseudomonadati</taxon>
        <taxon>Verrucomicrobiota</taxon>
        <taxon>Pedosphaerae</taxon>
        <taxon>Pedosphaerales</taxon>
        <taxon>Pedosphaeraceae</taxon>
        <taxon>Pedosphaera</taxon>
    </lineage>
</organism>
<keyword evidence="1" id="KW-0472">Membrane</keyword>
<reference evidence="2 3" key="1">
    <citation type="journal article" date="2011" name="J. Bacteriol.">
        <title>Genome sequence of 'Pedosphaera parvula' Ellin514, an aerobic Verrucomicrobial isolate from pasture soil.</title>
        <authorList>
            <person name="Kant R."/>
            <person name="van Passel M.W."/>
            <person name="Sangwan P."/>
            <person name="Palva A."/>
            <person name="Lucas S."/>
            <person name="Copeland A."/>
            <person name="Lapidus A."/>
            <person name="Glavina Del Rio T."/>
            <person name="Dalin E."/>
            <person name="Tice H."/>
            <person name="Bruce D."/>
            <person name="Goodwin L."/>
            <person name="Pitluck S."/>
            <person name="Chertkov O."/>
            <person name="Larimer F.W."/>
            <person name="Land M.L."/>
            <person name="Hauser L."/>
            <person name="Brettin T.S."/>
            <person name="Detter J.C."/>
            <person name="Han S."/>
            <person name="de Vos W.M."/>
            <person name="Janssen P.H."/>
            <person name="Smidt H."/>
        </authorList>
    </citation>
    <scope>NUCLEOTIDE SEQUENCE [LARGE SCALE GENOMIC DNA]</scope>
    <source>
        <strain evidence="2 3">Ellin514</strain>
    </source>
</reference>
<keyword evidence="1" id="KW-0812">Transmembrane</keyword>
<proteinExistence type="predicted"/>
<protein>
    <submittedName>
        <fullName evidence="2">Uncharacterized protein</fullName>
    </submittedName>
</protein>
<accession>B9XJH6</accession>